<protein>
    <submittedName>
        <fullName evidence="2">Uncharacterized protein</fullName>
    </submittedName>
</protein>
<feature type="region of interest" description="Disordered" evidence="1">
    <location>
        <begin position="112"/>
        <end position="135"/>
    </location>
</feature>
<dbReference type="RefSeq" id="WP_090031740.1">
    <property type="nucleotide sequence ID" value="NZ_BONM01000022.1"/>
</dbReference>
<evidence type="ECO:0000256" key="1">
    <source>
        <dbReference type="SAM" id="MobiDB-lite"/>
    </source>
</evidence>
<dbReference type="InterPro" id="IPR036170">
    <property type="entry name" value="YezG-like_sf"/>
</dbReference>
<keyword evidence="3" id="KW-1185">Reference proteome</keyword>
<sequence length="135" mass="15132">MAAASPGWERIDLEFLTAGKVTEMRAYETRAGEAQRTRFPRAALAAMDRPRAEMARPGSGTWFTARLSVAADGGVTHDFLDDDEPSWSRAVVVPENYRIDLERFPRDATHTPAWLRDRLAEADGRATDEDRGREP</sequence>
<dbReference type="AlphaFoldDB" id="A0A1I0XIT6"/>
<evidence type="ECO:0000313" key="2">
    <source>
        <dbReference type="EMBL" id="SFA99873.1"/>
    </source>
</evidence>
<dbReference type="STRING" id="988821.SAMN05421867_10527"/>
<gene>
    <name evidence="2" type="ORF">SAMN05421867_10527</name>
</gene>
<reference evidence="2 3" key="1">
    <citation type="submission" date="2016-10" db="EMBL/GenBank/DDBJ databases">
        <authorList>
            <person name="de Groot N.N."/>
        </authorList>
    </citation>
    <scope>NUCLEOTIDE SEQUENCE [LARGE SCALE GENOMIC DNA]</scope>
    <source>
        <strain evidence="2 3">CGMCC 4.6945</strain>
    </source>
</reference>
<organism evidence="2 3">
    <name type="scientific">Cellulomonas marina</name>
    <dbReference type="NCBI Taxonomy" id="988821"/>
    <lineage>
        <taxon>Bacteria</taxon>
        <taxon>Bacillati</taxon>
        <taxon>Actinomycetota</taxon>
        <taxon>Actinomycetes</taxon>
        <taxon>Micrococcales</taxon>
        <taxon>Cellulomonadaceae</taxon>
        <taxon>Cellulomonas</taxon>
    </lineage>
</organism>
<dbReference type="OrthoDB" id="6957847at2"/>
<evidence type="ECO:0000313" key="3">
    <source>
        <dbReference type="Proteomes" id="UP000199012"/>
    </source>
</evidence>
<name>A0A1I0XIT6_9CELL</name>
<dbReference type="EMBL" id="FOKA01000005">
    <property type="protein sequence ID" value="SFA99873.1"/>
    <property type="molecule type" value="Genomic_DNA"/>
</dbReference>
<dbReference type="SUPFAM" id="SSF160424">
    <property type="entry name" value="BH3703-like"/>
    <property type="match status" value="1"/>
</dbReference>
<proteinExistence type="predicted"/>
<dbReference type="Proteomes" id="UP000199012">
    <property type="component" value="Unassembled WGS sequence"/>
</dbReference>
<accession>A0A1I0XIT6</accession>